<dbReference type="Proteomes" id="UP000054007">
    <property type="component" value="Unassembled WGS sequence"/>
</dbReference>
<evidence type="ECO:0000256" key="1">
    <source>
        <dbReference type="ARBA" id="ARBA00022729"/>
    </source>
</evidence>
<organism evidence="5 6">
    <name type="scientific">Cylindrobasidium torrendii FP15055 ss-10</name>
    <dbReference type="NCBI Taxonomy" id="1314674"/>
    <lineage>
        <taxon>Eukaryota</taxon>
        <taxon>Fungi</taxon>
        <taxon>Dikarya</taxon>
        <taxon>Basidiomycota</taxon>
        <taxon>Agaricomycotina</taxon>
        <taxon>Agaricomycetes</taxon>
        <taxon>Agaricomycetidae</taxon>
        <taxon>Agaricales</taxon>
        <taxon>Marasmiineae</taxon>
        <taxon>Physalacriaceae</taxon>
        <taxon>Cylindrobasidium</taxon>
    </lineage>
</organism>
<sequence length="189" mass="19346">MHAVSFLLALAASAAAYKVTSPAEDDIWKTGSDNTLKWDMVSSDRGNFSVFLTNQDRSILPENNVVLNDYVEGSAGSVVVTAPQGGWPSGKGFRLNLCQDKDHPESILAQSEEFELEKSASSSTSAGSSSTTARTSATGTGSQSQDASATGSSSDSAASASTTPDGAMSITLTHTGIFAALAAVVAMLA</sequence>
<dbReference type="Pfam" id="PF10342">
    <property type="entry name" value="Kre9_KNH"/>
    <property type="match status" value="1"/>
</dbReference>
<feature type="compositionally biased region" description="Low complexity" evidence="2">
    <location>
        <begin position="119"/>
        <end position="162"/>
    </location>
</feature>
<accession>A0A0D7BVG8</accession>
<dbReference type="STRING" id="1314674.A0A0D7BVG8"/>
<dbReference type="PANTHER" id="PTHR35185">
    <property type="entry name" value="SERINE/THREONINE-RICH PROTEIN ADG2-RELATED"/>
    <property type="match status" value="1"/>
</dbReference>
<feature type="region of interest" description="Disordered" evidence="2">
    <location>
        <begin position="112"/>
        <end position="163"/>
    </location>
</feature>
<keyword evidence="6" id="KW-1185">Reference proteome</keyword>
<dbReference type="EMBL" id="KN880432">
    <property type="protein sequence ID" value="KIY74220.1"/>
    <property type="molecule type" value="Genomic_DNA"/>
</dbReference>
<evidence type="ECO:0000256" key="3">
    <source>
        <dbReference type="SAM" id="SignalP"/>
    </source>
</evidence>
<evidence type="ECO:0000259" key="4">
    <source>
        <dbReference type="Pfam" id="PF10342"/>
    </source>
</evidence>
<evidence type="ECO:0000313" key="5">
    <source>
        <dbReference type="EMBL" id="KIY74220.1"/>
    </source>
</evidence>
<evidence type="ECO:0000256" key="2">
    <source>
        <dbReference type="SAM" id="MobiDB-lite"/>
    </source>
</evidence>
<keyword evidence="1 3" id="KW-0732">Signal</keyword>
<feature type="chain" id="PRO_5002317836" description="Yeast cell wall synthesis Kre9/Knh1-like N-terminal domain-containing protein" evidence="3">
    <location>
        <begin position="17"/>
        <end position="189"/>
    </location>
</feature>
<reference evidence="5 6" key="1">
    <citation type="journal article" date="2015" name="Fungal Genet. Biol.">
        <title>Evolution of novel wood decay mechanisms in Agaricales revealed by the genome sequences of Fistulina hepatica and Cylindrobasidium torrendii.</title>
        <authorList>
            <person name="Floudas D."/>
            <person name="Held B.W."/>
            <person name="Riley R."/>
            <person name="Nagy L.G."/>
            <person name="Koehler G."/>
            <person name="Ransdell A.S."/>
            <person name="Younus H."/>
            <person name="Chow J."/>
            <person name="Chiniquy J."/>
            <person name="Lipzen A."/>
            <person name="Tritt A."/>
            <person name="Sun H."/>
            <person name="Haridas S."/>
            <person name="LaButti K."/>
            <person name="Ohm R.A."/>
            <person name="Kues U."/>
            <person name="Blanchette R.A."/>
            <person name="Grigoriev I.V."/>
            <person name="Minto R.E."/>
            <person name="Hibbett D.S."/>
        </authorList>
    </citation>
    <scope>NUCLEOTIDE SEQUENCE [LARGE SCALE GENOMIC DNA]</scope>
    <source>
        <strain evidence="5 6">FP15055 ss-10</strain>
    </source>
</reference>
<feature type="signal peptide" evidence="3">
    <location>
        <begin position="1"/>
        <end position="16"/>
    </location>
</feature>
<dbReference type="OrthoDB" id="5316007at2759"/>
<name>A0A0D7BVG8_9AGAR</name>
<dbReference type="InterPro" id="IPR052479">
    <property type="entry name" value="GPI-anchor_Adhesion_Reg"/>
</dbReference>
<feature type="domain" description="Yeast cell wall synthesis Kre9/Knh1-like N-terminal" evidence="4">
    <location>
        <begin position="21"/>
        <end position="116"/>
    </location>
</feature>
<evidence type="ECO:0000313" key="6">
    <source>
        <dbReference type="Proteomes" id="UP000054007"/>
    </source>
</evidence>
<dbReference type="InterPro" id="IPR018466">
    <property type="entry name" value="Kre9/Knh1-like_N"/>
</dbReference>
<proteinExistence type="predicted"/>
<dbReference type="AlphaFoldDB" id="A0A0D7BVG8"/>
<dbReference type="PANTHER" id="PTHR35185:SF1">
    <property type="entry name" value="UPF0619 GPI-ANCHORED MEMBRANE PROTEIN C1322.10"/>
    <property type="match status" value="1"/>
</dbReference>
<protein>
    <recommendedName>
        <fullName evidence="4">Yeast cell wall synthesis Kre9/Knh1-like N-terminal domain-containing protein</fullName>
    </recommendedName>
</protein>
<gene>
    <name evidence="5" type="ORF">CYLTODRAFT_416471</name>
</gene>